<feature type="region of interest" description="Disordered" evidence="2">
    <location>
        <begin position="1132"/>
        <end position="1151"/>
    </location>
</feature>
<dbReference type="InterPro" id="IPR056823">
    <property type="entry name" value="TEN-like_YD-shell"/>
</dbReference>
<dbReference type="EMBL" id="CAJHCP010000003">
    <property type="protein sequence ID" value="CAD6522679.1"/>
    <property type="molecule type" value="Genomic_DNA"/>
</dbReference>
<accession>A0ABN7HJE7</accession>
<dbReference type="InterPro" id="IPR045351">
    <property type="entry name" value="DUF6531"/>
</dbReference>
<feature type="domain" description="DUF6531" evidence="4">
    <location>
        <begin position="128"/>
        <end position="208"/>
    </location>
</feature>
<evidence type="ECO:0000313" key="6">
    <source>
        <dbReference type="EMBL" id="CAD6522679.1"/>
    </source>
</evidence>
<dbReference type="NCBIfam" id="TIGR03696">
    <property type="entry name" value="Rhs_assc_core"/>
    <property type="match status" value="1"/>
</dbReference>
<evidence type="ECO:0008006" key="8">
    <source>
        <dbReference type="Google" id="ProtNLM"/>
    </source>
</evidence>
<dbReference type="Pfam" id="PF05593">
    <property type="entry name" value="RHS_repeat"/>
    <property type="match status" value="4"/>
</dbReference>
<evidence type="ECO:0000259" key="5">
    <source>
        <dbReference type="Pfam" id="PF25023"/>
    </source>
</evidence>
<dbReference type="PANTHER" id="PTHR32305:SF15">
    <property type="entry name" value="PROTEIN RHSA-RELATED"/>
    <property type="match status" value="1"/>
</dbReference>
<evidence type="ECO:0000259" key="4">
    <source>
        <dbReference type="Pfam" id="PF20148"/>
    </source>
</evidence>
<dbReference type="InterPro" id="IPR022385">
    <property type="entry name" value="Rhs_assc_core"/>
</dbReference>
<dbReference type="Gene3D" id="2.180.10.10">
    <property type="entry name" value="RHS repeat-associated core"/>
    <property type="match status" value="5"/>
</dbReference>
<gene>
    <name evidence="6" type="ORF">LMG28140_01413</name>
</gene>
<feature type="region of interest" description="Disordered" evidence="2">
    <location>
        <begin position="86"/>
        <end position="123"/>
    </location>
</feature>
<dbReference type="InterPro" id="IPR050708">
    <property type="entry name" value="T6SS_VgrG/RHS"/>
</dbReference>
<evidence type="ECO:0000256" key="3">
    <source>
        <dbReference type="SAM" id="SignalP"/>
    </source>
</evidence>
<dbReference type="NCBIfam" id="TIGR01643">
    <property type="entry name" value="YD_repeat_2x"/>
    <property type="match status" value="7"/>
</dbReference>
<organism evidence="6 7">
    <name type="scientific">Paraburkholderia metrosideri</name>
    <dbReference type="NCBI Taxonomy" id="580937"/>
    <lineage>
        <taxon>Bacteria</taxon>
        <taxon>Pseudomonadati</taxon>
        <taxon>Pseudomonadota</taxon>
        <taxon>Betaproteobacteria</taxon>
        <taxon>Burkholderiales</taxon>
        <taxon>Burkholderiaceae</taxon>
        <taxon>Paraburkholderia</taxon>
    </lineage>
</organism>
<keyword evidence="1" id="KW-0677">Repeat</keyword>
<sequence length="1164" mass="127221">MSPLEPAAAVRRTRLTARFFSLLLFVLLSWLIAPHAHAADDCDSKYMKAGAFPSDPLCPLNAASADFGGLGGYVCGDPNRIAAFCSGPSGNDTNEPESPEDSTPDPGRTRNCPSDATAGCGNSTSGADPVNLYTGQFFQYNHDLTVADTAAGLDLVRVYRSGAYDAAGKPLTAAFGLGMSFTYDTILAMSADRHKLEVREATGIRVPFTPRAGSARIWDNLTSPGEYFRARIDAVGNAGMTITLRDGRLQQFTLIGGVNRLTRLQDRNGNAIVITRDRTTGAVTTVTSPNGRVLSFTSVTGSRGTPLVSRVSDPLKREVSYQYDAQDRLVQFTDAGGGVWKYGWDSRSRLTTITDPLNNVQVTNTYGNGGDLNDRVIAQKLADNSTFGFAYTLTGGRVTQTEVTDRRGSIRRLEFDASGRVLRNIFPAGLDIALVQTFSYNATGRVTNITSTDREYTYAYDTNGNRISEADQYGTLVMRSFDSYSQLLTEAQTGDPQRGVSTVYTYDSKGNLLTVTDRLGNRTMLTNDSQGRPLTVTDALSGVTRYSWTGADLTSVTDPLNRTTTYTTDAVGRVTAMEDPLGRTTRRAFDALDRIIEMTDAGGGVSRLGRDDNGRLLSQSDPKGVTTRYAYNALGRPLSRTDPLGHSETYTWNSAGQIATLTDRKGQVTTYTYDAAGRPVQIAFQPAAGMPGSRRWQYGWDTTLNRLTGTNDFGPGTHGEAVADNPISSTLFYYDSVTGRFMGTLELPSITGRWTYRFAPDTRDIAGIDMDRAAVDYSRDAERRVTQIQYRVNGEAPRTFRYSYDALGRLIHTTLANGITAAYTWDAASQLIGIGYRRADGSVLGDLTYGYDLAGRRTKAGGSFAKVNLPKAVSDAQYNAANQLVHWAGKTITYDLNGNLTDDGASHYGWDGQNLLSQIIGAATASFSYDMFGRRRVSTVNGHKMETAWIEHELNLMIPDDDWSQRMRVFSPYPESGPDELTYRRIGDDAGRDRYVLRDANNNVIALTDGDQRIQTTYSYEPYGVTSLAGIVDPNPQQFTGREVDETGLYYFRNRYYGPQTARFISEDPIGWDSGQTNAYAYVGGNPVQFTDPFGESKLMPITGGPPGGFVTHPFKNDVNYYDSNGNLSAQYHGSHSHGGMRPHGHNAGPNFDRDEGVALCPIF</sequence>
<comment type="caution">
    <text evidence="6">The sequence shown here is derived from an EMBL/GenBank/DDBJ whole genome shotgun (WGS) entry which is preliminary data.</text>
</comment>
<protein>
    <recommendedName>
        <fullName evidence="8">YD repeat protein</fullName>
    </recommendedName>
</protein>
<dbReference type="Proteomes" id="UP000598032">
    <property type="component" value="Unassembled WGS sequence"/>
</dbReference>
<feature type="compositionally biased region" description="Acidic residues" evidence="2">
    <location>
        <begin position="94"/>
        <end position="103"/>
    </location>
</feature>
<feature type="signal peptide" evidence="3">
    <location>
        <begin position="1"/>
        <end position="38"/>
    </location>
</feature>
<feature type="domain" description="Teneurin-like YD-shell" evidence="5">
    <location>
        <begin position="762"/>
        <end position="1074"/>
    </location>
</feature>
<feature type="domain" description="Teneurin-like YD-shell" evidence="5">
    <location>
        <begin position="402"/>
        <end position="515"/>
    </location>
</feature>
<evidence type="ECO:0000256" key="1">
    <source>
        <dbReference type="ARBA" id="ARBA00022737"/>
    </source>
</evidence>
<dbReference type="InterPro" id="IPR006530">
    <property type="entry name" value="YD"/>
</dbReference>
<evidence type="ECO:0000313" key="7">
    <source>
        <dbReference type="Proteomes" id="UP000598032"/>
    </source>
</evidence>
<keyword evidence="3" id="KW-0732">Signal</keyword>
<dbReference type="Pfam" id="PF25023">
    <property type="entry name" value="TEN_YD-shell"/>
    <property type="match status" value="2"/>
</dbReference>
<reference evidence="6 7" key="1">
    <citation type="submission" date="2020-10" db="EMBL/GenBank/DDBJ databases">
        <authorList>
            <person name="Peeters C."/>
        </authorList>
    </citation>
    <scope>NUCLEOTIDE SEQUENCE [LARGE SCALE GENOMIC DNA]</scope>
    <source>
        <strain evidence="6 7">LMG 28140</strain>
    </source>
</reference>
<feature type="compositionally biased region" description="Basic residues" evidence="2">
    <location>
        <begin position="1135"/>
        <end position="1145"/>
    </location>
</feature>
<dbReference type="InterPro" id="IPR031325">
    <property type="entry name" value="RHS_repeat"/>
</dbReference>
<proteinExistence type="predicted"/>
<dbReference type="PANTHER" id="PTHR32305">
    <property type="match status" value="1"/>
</dbReference>
<keyword evidence="7" id="KW-1185">Reference proteome</keyword>
<feature type="chain" id="PRO_5046692444" description="YD repeat protein" evidence="3">
    <location>
        <begin position="39"/>
        <end position="1164"/>
    </location>
</feature>
<evidence type="ECO:0000256" key="2">
    <source>
        <dbReference type="SAM" id="MobiDB-lite"/>
    </source>
</evidence>
<name>A0ABN7HJE7_9BURK</name>
<dbReference type="Pfam" id="PF20148">
    <property type="entry name" value="DUF6531"/>
    <property type="match status" value="1"/>
</dbReference>